<keyword evidence="2" id="KW-0328">Glycosyltransferase</keyword>
<keyword evidence="4" id="KW-0175">Coiled coil</keyword>
<organism evidence="5 6">
    <name type="scientific">Bacillus mycoides</name>
    <dbReference type="NCBI Taxonomy" id="1405"/>
    <lineage>
        <taxon>Bacteria</taxon>
        <taxon>Bacillati</taxon>
        <taxon>Bacillota</taxon>
        <taxon>Bacilli</taxon>
        <taxon>Bacillales</taxon>
        <taxon>Bacillaceae</taxon>
        <taxon>Bacillus</taxon>
        <taxon>Bacillus cereus group</taxon>
    </lineage>
</organism>
<evidence type="ECO:0000313" key="5">
    <source>
        <dbReference type="EMBL" id="OOR03664.1"/>
    </source>
</evidence>
<protein>
    <recommendedName>
        <fullName evidence="7">MGT family glycosyltransferase</fullName>
    </recommendedName>
</protein>
<dbReference type="RefSeq" id="WP_078177047.1">
    <property type="nucleotide sequence ID" value="NZ_JBCMNA010000014.1"/>
</dbReference>
<evidence type="ECO:0000256" key="1">
    <source>
        <dbReference type="ARBA" id="ARBA00009995"/>
    </source>
</evidence>
<dbReference type="SUPFAM" id="SSF53756">
    <property type="entry name" value="UDP-Glycosyltransferase/glycogen phosphorylase"/>
    <property type="match status" value="1"/>
</dbReference>
<dbReference type="InterPro" id="IPR050271">
    <property type="entry name" value="UDP-glycosyltransferase"/>
</dbReference>
<keyword evidence="3" id="KW-0808">Transferase</keyword>
<dbReference type="PANTHER" id="PTHR48043:SF145">
    <property type="entry name" value="FI06409P-RELATED"/>
    <property type="match status" value="1"/>
</dbReference>
<dbReference type="FunFam" id="3.40.50.2000:FF:000072">
    <property type="entry name" value="Glycosyl transferase"/>
    <property type="match status" value="1"/>
</dbReference>
<dbReference type="Gene3D" id="3.40.50.2000">
    <property type="entry name" value="Glycogen Phosphorylase B"/>
    <property type="match status" value="2"/>
</dbReference>
<evidence type="ECO:0000313" key="6">
    <source>
        <dbReference type="Proteomes" id="UP000190696"/>
    </source>
</evidence>
<gene>
    <name evidence="5" type="ORF">BW900_25870</name>
</gene>
<proteinExistence type="inferred from homology"/>
<dbReference type="AlphaFoldDB" id="A0A1S9T0X9"/>
<dbReference type="PANTHER" id="PTHR48043">
    <property type="entry name" value="EG:EG0003.4 PROTEIN-RELATED"/>
    <property type="match status" value="1"/>
</dbReference>
<comment type="caution">
    <text evidence="5">The sequence shown here is derived from an EMBL/GenBank/DDBJ whole genome shotgun (WGS) entry which is preliminary data.</text>
</comment>
<reference evidence="5 6" key="1">
    <citation type="submission" date="2017-01" db="EMBL/GenBank/DDBJ databases">
        <title>Bacillus cereus isolates.</title>
        <authorList>
            <person name="Beno S.M."/>
        </authorList>
    </citation>
    <scope>NUCLEOTIDE SEQUENCE [LARGE SCALE GENOMIC DNA]</scope>
    <source>
        <strain evidence="5 6">FSL W7-1108</strain>
    </source>
</reference>
<dbReference type="GO" id="GO:0008194">
    <property type="term" value="F:UDP-glycosyltransferase activity"/>
    <property type="evidence" value="ECO:0007669"/>
    <property type="project" value="InterPro"/>
</dbReference>
<evidence type="ECO:0008006" key="7">
    <source>
        <dbReference type="Google" id="ProtNLM"/>
    </source>
</evidence>
<dbReference type="InterPro" id="IPR002213">
    <property type="entry name" value="UDP_glucos_trans"/>
</dbReference>
<feature type="coiled-coil region" evidence="4">
    <location>
        <begin position="383"/>
        <end position="410"/>
    </location>
</feature>
<comment type="similarity">
    <text evidence="1">Belongs to the UDP-glycosyltransferase family.</text>
</comment>
<dbReference type="CDD" id="cd03784">
    <property type="entry name" value="GT1_Gtf-like"/>
    <property type="match status" value="1"/>
</dbReference>
<accession>A0A1S9T0X9</accession>
<dbReference type="GO" id="GO:0016758">
    <property type="term" value="F:hexosyltransferase activity"/>
    <property type="evidence" value="ECO:0007669"/>
    <property type="project" value="UniProtKB-ARBA"/>
</dbReference>
<evidence type="ECO:0000256" key="4">
    <source>
        <dbReference type="SAM" id="Coils"/>
    </source>
</evidence>
<dbReference type="EMBL" id="MUAI01000037">
    <property type="protein sequence ID" value="OOR03664.1"/>
    <property type="molecule type" value="Genomic_DNA"/>
</dbReference>
<dbReference type="Proteomes" id="UP000190696">
    <property type="component" value="Unassembled WGS sequence"/>
</dbReference>
<name>A0A1S9T0X9_BACMY</name>
<evidence type="ECO:0000256" key="3">
    <source>
        <dbReference type="ARBA" id="ARBA00022679"/>
    </source>
</evidence>
<sequence>MKKTILFCLNPGLSHFLPTISYAKLLMEHGYEIIYLGFSNLEDVVRSEGFTYISIKSVENESVINKLKDKYKFQDSAKIYKNIVGEIKDVIRQYNVSLMIFDVGRFNLFFLPAIESNIPSVSFWTCSGATNINFNVPPNSSHAIPCTTNKYSILSGIRWMLRYVRREFYKHKTLISKFYYPHTEIKKYVKKSRLKWQYNINGLYLNVPKIVLGPAQFEFPNTPEDNLTYLGLCIDEDRKVRDFYWRHYDDTKPLIYCSLGTLSNRYEYSEAFFEEIIKTFKEKPEWQVIINTGNLSSVDRFLPLPDNIFMSNYVPQLEVLKKASLMLTHGGYGTIKECIALSVPMIVFPCIYDQPGNAARVDFHKIGVRRDISKITSTEIEKVIKEMLTNKEYKENINKLRDEIIANNSLEEGVFLINSLLTKPK</sequence>
<dbReference type="Pfam" id="PF00201">
    <property type="entry name" value="UDPGT"/>
    <property type="match status" value="1"/>
</dbReference>
<evidence type="ECO:0000256" key="2">
    <source>
        <dbReference type="ARBA" id="ARBA00022676"/>
    </source>
</evidence>